<dbReference type="Gene3D" id="1.20.120.330">
    <property type="entry name" value="Nucleotidyltransferases domain 2"/>
    <property type="match status" value="1"/>
</dbReference>
<dbReference type="HOGENOM" id="CLU_1551966_0_0_6"/>
<sequence>MDHKDFFYQGISINLDCSNPPKEVVIRNAIGRMYYYIYHEALVFIQNNDFLSSIFNDELFKNKNPSSHMRLVNTFSEYARISQDLKYGSISRYIGSLHSLRCLSDYNLTKVVKENDFFSFLANLESLKLEIAKINSDFFRVDTKLKSESITQSTTNIGQIVVKKKPSLRILE</sequence>
<name>N8ZS26_9GAMM</name>
<dbReference type="EMBL" id="APPN01000054">
    <property type="protein sequence ID" value="ENV34538.1"/>
    <property type="molecule type" value="Genomic_DNA"/>
</dbReference>
<proteinExistence type="predicted"/>
<dbReference type="Proteomes" id="UP000013117">
    <property type="component" value="Unassembled WGS sequence"/>
</dbReference>
<evidence type="ECO:0000313" key="2">
    <source>
        <dbReference type="Proteomes" id="UP000013117"/>
    </source>
</evidence>
<evidence type="ECO:0000313" key="1">
    <source>
        <dbReference type="EMBL" id="ENV34538.1"/>
    </source>
</evidence>
<protein>
    <submittedName>
        <fullName evidence="1">Uncharacterized protein</fullName>
    </submittedName>
</protein>
<accession>N8ZS26</accession>
<dbReference type="AlphaFoldDB" id="N8ZS26"/>
<dbReference type="GeneID" id="84208677"/>
<dbReference type="RefSeq" id="WP_004859234.1">
    <property type="nucleotide sequence ID" value="NZ_ASYY01000054.1"/>
</dbReference>
<keyword evidence="2" id="KW-1185">Reference proteome</keyword>
<comment type="caution">
    <text evidence="1">The sequence shown here is derived from an EMBL/GenBank/DDBJ whole genome shotgun (WGS) entry which is preliminary data.</text>
</comment>
<dbReference type="OrthoDB" id="9929411at2"/>
<reference evidence="1 2" key="1">
    <citation type="submission" date="2013-02" db="EMBL/GenBank/DDBJ databases">
        <title>The Genome Sequence of Acinetobacter gerneri CIP 107464.</title>
        <authorList>
            <consortium name="The Broad Institute Genome Sequencing Platform"/>
            <consortium name="The Broad Institute Genome Sequencing Center for Infectious Disease"/>
            <person name="Cerqueira G."/>
            <person name="Feldgarden M."/>
            <person name="Courvalin P."/>
            <person name="Perichon B."/>
            <person name="Grillot-Courvalin C."/>
            <person name="Clermont D."/>
            <person name="Rocha E."/>
            <person name="Yoon E.-J."/>
            <person name="Nemec A."/>
            <person name="Walker B."/>
            <person name="Young S.K."/>
            <person name="Zeng Q."/>
            <person name="Gargeya S."/>
            <person name="Fitzgerald M."/>
            <person name="Haas B."/>
            <person name="Abouelleil A."/>
            <person name="Alvarado L."/>
            <person name="Arachchi H.M."/>
            <person name="Berlin A.M."/>
            <person name="Chapman S.B."/>
            <person name="Dewar J."/>
            <person name="Goldberg J."/>
            <person name="Griggs A."/>
            <person name="Gujja S."/>
            <person name="Hansen M."/>
            <person name="Howarth C."/>
            <person name="Imamovic A."/>
            <person name="Larimer J."/>
            <person name="McCowan C."/>
            <person name="Murphy C."/>
            <person name="Neiman D."/>
            <person name="Pearson M."/>
            <person name="Priest M."/>
            <person name="Roberts A."/>
            <person name="Saif S."/>
            <person name="Shea T."/>
            <person name="Sisk P."/>
            <person name="Sykes S."/>
            <person name="Wortman J."/>
            <person name="Nusbaum C."/>
            <person name="Birren B."/>
        </authorList>
    </citation>
    <scope>NUCLEOTIDE SEQUENCE [LARGE SCALE GENOMIC DNA]</scope>
    <source>
        <strain evidence="1 2">CIP 107464</strain>
    </source>
</reference>
<gene>
    <name evidence="1" type="ORF">F960_01276</name>
</gene>
<organism evidence="1 2">
    <name type="scientific">Acinetobacter gerneri DSM 14967 = CIP 107464 = MTCC 9824</name>
    <dbReference type="NCBI Taxonomy" id="1120926"/>
    <lineage>
        <taxon>Bacteria</taxon>
        <taxon>Pseudomonadati</taxon>
        <taxon>Pseudomonadota</taxon>
        <taxon>Gammaproteobacteria</taxon>
        <taxon>Moraxellales</taxon>
        <taxon>Moraxellaceae</taxon>
        <taxon>Acinetobacter</taxon>
    </lineage>
</organism>